<gene>
    <name evidence="1" type="ORF">ACFPZN_03075</name>
</gene>
<accession>A0ABW0ZT54</accession>
<proteinExistence type="predicted"/>
<name>A0ABW0ZT54_9ACTN</name>
<reference evidence="2" key="1">
    <citation type="journal article" date="2019" name="Int. J. Syst. Evol. Microbiol.">
        <title>The Global Catalogue of Microorganisms (GCM) 10K type strain sequencing project: providing services to taxonomists for standard genome sequencing and annotation.</title>
        <authorList>
            <consortium name="The Broad Institute Genomics Platform"/>
            <consortium name="The Broad Institute Genome Sequencing Center for Infectious Disease"/>
            <person name="Wu L."/>
            <person name="Ma J."/>
        </authorList>
    </citation>
    <scope>NUCLEOTIDE SEQUENCE [LARGE SCALE GENOMIC DNA]</scope>
    <source>
        <strain evidence="2">KCTC 42087</strain>
    </source>
</reference>
<evidence type="ECO:0000313" key="2">
    <source>
        <dbReference type="Proteomes" id="UP001596074"/>
    </source>
</evidence>
<sequence>MAANPTVEDLLTTNQVTFNNVATTTAPTILGDSQATAMPQAGAAPWHQTAFTAYGTLAIT</sequence>
<dbReference type="RefSeq" id="WP_378279893.1">
    <property type="nucleotide sequence ID" value="NZ_JBHSON010000003.1"/>
</dbReference>
<evidence type="ECO:0000313" key="1">
    <source>
        <dbReference type="EMBL" id="MFC5744593.1"/>
    </source>
</evidence>
<organism evidence="1 2">
    <name type="scientific">Actinomadura rugatobispora</name>
    <dbReference type="NCBI Taxonomy" id="1994"/>
    <lineage>
        <taxon>Bacteria</taxon>
        <taxon>Bacillati</taxon>
        <taxon>Actinomycetota</taxon>
        <taxon>Actinomycetes</taxon>
        <taxon>Streptosporangiales</taxon>
        <taxon>Thermomonosporaceae</taxon>
        <taxon>Actinomadura</taxon>
    </lineage>
</organism>
<keyword evidence="2" id="KW-1185">Reference proteome</keyword>
<comment type="caution">
    <text evidence="1">The sequence shown here is derived from an EMBL/GenBank/DDBJ whole genome shotgun (WGS) entry which is preliminary data.</text>
</comment>
<dbReference type="Proteomes" id="UP001596074">
    <property type="component" value="Unassembled WGS sequence"/>
</dbReference>
<protein>
    <submittedName>
        <fullName evidence="1">Uncharacterized protein</fullName>
    </submittedName>
</protein>
<dbReference type="EMBL" id="JBHSON010000003">
    <property type="protein sequence ID" value="MFC5744593.1"/>
    <property type="molecule type" value="Genomic_DNA"/>
</dbReference>